<gene>
    <name evidence="6" type="ORF">ADM99_13860</name>
</gene>
<dbReference type="InterPro" id="IPR009057">
    <property type="entry name" value="Homeodomain-like_sf"/>
</dbReference>
<dbReference type="RefSeq" id="WP_062422650.1">
    <property type="nucleotide sequence ID" value="NZ_BBYA01000010.1"/>
</dbReference>
<dbReference type="SUPFAM" id="SSF48498">
    <property type="entry name" value="Tetracyclin repressor-like, C-terminal domain"/>
    <property type="match status" value="1"/>
</dbReference>
<evidence type="ECO:0000259" key="5">
    <source>
        <dbReference type="PROSITE" id="PS50977"/>
    </source>
</evidence>
<dbReference type="OrthoDB" id="71867at2"/>
<evidence type="ECO:0000256" key="1">
    <source>
        <dbReference type="ARBA" id="ARBA00023015"/>
    </source>
</evidence>
<organism evidence="6 7">
    <name type="scientific">Leptolinea tardivitalis</name>
    <dbReference type="NCBI Taxonomy" id="229920"/>
    <lineage>
        <taxon>Bacteria</taxon>
        <taxon>Bacillati</taxon>
        <taxon>Chloroflexota</taxon>
        <taxon>Anaerolineae</taxon>
        <taxon>Anaerolineales</taxon>
        <taxon>Anaerolineaceae</taxon>
        <taxon>Leptolinea</taxon>
    </lineage>
</organism>
<proteinExistence type="predicted"/>
<evidence type="ECO:0000256" key="4">
    <source>
        <dbReference type="PROSITE-ProRule" id="PRU00335"/>
    </source>
</evidence>
<keyword evidence="7" id="KW-1185">Reference proteome</keyword>
<protein>
    <submittedName>
        <fullName evidence="6">TetR family transcriptional regulator</fullName>
    </submittedName>
</protein>
<dbReference type="GO" id="GO:0003677">
    <property type="term" value="F:DNA binding"/>
    <property type="evidence" value="ECO:0007669"/>
    <property type="project" value="UniProtKB-UniRule"/>
</dbReference>
<feature type="domain" description="HTH tetR-type" evidence="5">
    <location>
        <begin position="2"/>
        <end position="62"/>
    </location>
</feature>
<dbReference type="Proteomes" id="UP000050430">
    <property type="component" value="Unassembled WGS sequence"/>
</dbReference>
<dbReference type="PATRIC" id="fig|229920.5.peg.113"/>
<evidence type="ECO:0000256" key="2">
    <source>
        <dbReference type="ARBA" id="ARBA00023125"/>
    </source>
</evidence>
<dbReference type="EMBL" id="LGCK01000014">
    <property type="protein sequence ID" value="KPL70719.1"/>
    <property type="molecule type" value="Genomic_DNA"/>
</dbReference>
<dbReference type="Gene3D" id="1.10.357.10">
    <property type="entry name" value="Tetracycline Repressor, domain 2"/>
    <property type="match status" value="1"/>
</dbReference>
<dbReference type="InterPro" id="IPR036271">
    <property type="entry name" value="Tet_transcr_reg_TetR-rel_C_sf"/>
</dbReference>
<name>A0A0P6WLS5_9CHLR</name>
<dbReference type="InterPro" id="IPR001647">
    <property type="entry name" value="HTH_TetR"/>
</dbReference>
<dbReference type="AlphaFoldDB" id="A0A0P6WLS5"/>
<comment type="caution">
    <text evidence="6">The sequence shown here is derived from an EMBL/GenBank/DDBJ whole genome shotgun (WGS) entry which is preliminary data.</text>
</comment>
<keyword evidence="3" id="KW-0804">Transcription</keyword>
<keyword evidence="2 4" id="KW-0238">DNA-binding</keyword>
<reference evidence="6 7" key="1">
    <citation type="submission" date="2015-07" db="EMBL/GenBank/DDBJ databases">
        <title>Genome sequence of Leptolinea tardivitalis DSM 16556.</title>
        <authorList>
            <person name="Hemp J."/>
            <person name="Ward L.M."/>
            <person name="Pace L.A."/>
            <person name="Fischer W.W."/>
        </authorList>
    </citation>
    <scope>NUCLEOTIDE SEQUENCE [LARGE SCALE GENOMIC DNA]</scope>
    <source>
        <strain evidence="6 7">YMTK-2</strain>
    </source>
</reference>
<sequence>MRLTKETVIQTAADIADKDGLGGVSLRAVAEKLAIRTPSLYNHIDNLDGLLREMAHRGMREMNARMLQAAVGRSGDAAIKAVSVAYLEYMIAHPGVYETIQWALWHGSAETAEIFEQYKSLLVKLILSCRLKNPDTGEILPLLTGFLHGYCTMQLGKAIKNPEGAVRGLEMALDTVLLGIHGTYGQG</sequence>
<dbReference type="SUPFAM" id="SSF46689">
    <property type="entry name" value="Homeodomain-like"/>
    <property type="match status" value="1"/>
</dbReference>
<dbReference type="Gene3D" id="1.10.10.60">
    <property type="entry name" value="Homeodomain-like"/>
    <property type="match status" value="1"/>
</dbReference>
<dbReference type="InterPro" id="IPR025996">
    <property type="entry name" value="MT1864/Rv1816-like_C"/>
</dbReference>
<evidence type="ECO:0000313" key="6">
    <source>
        <dbReference type="EMBL" id="KPL70719.1"/>
    </source>
</evidence>
<keyword evidence="1" id="KW-0805">Transcription regulation</keyword>
<evidence type="ECO:0000313" key="7">
    <source>
        <dbReference type="Proteomes" id="UP000050430"/>
    </source>
</evidence>
<dbReference type="PROSITE" id="PS50977">
    <property type="entry name" value="HTH_TETR_2"/>
    <property type="match status" value="1"/>
</dbReference>
<accession>A0A0P6WLS5</accession>
<evidence type="ECO:0000256" key="3">
    <source>
        <dbReference type="ARBA" id="ARBA00023163"/>
    </source>
</evidence>
<dbReference type="STRING" id="229920.ADM99_13860"/>
<dbReference type="Pfam" id="PF13305">
    <property type="entry name" value="TetR_C_33"/>
    <property type="match status" value="1"/>
</dbReference>
<feature type="DNA-binding region" description="H-T-H motif" evidence="4">
    <location>
        <begin position="25"/>
        <end position="44"/>
    </location>
</feature>